<feature type="compositionally biased region" description="Low complexity" evidence="1">
    <location>
        <begin position="30"/>
        <end position="41"/>
    </location>
</feature>
<organism evidence="2 3">
    <name type="scientific">Paramicrosporidium saccamoebae</name>
    <dbReference type="NCBI Taxonomy" id="1246581"/>
    <lineage>
        <taxon>Eukaryota</taxon>
        <taxon>Fungi</taxon>
        <taxon>Fungi incertae sedis</taxon>
        <taxon>Cryptomycota</taxon>
        <taxon>Cryptomycota incertae sedis</taxon>
        <taxon>Paramicrosporidium</taxon>
    </lineage>
</organism>
<dbReference type="EMBL" id="MTSL01000152">
    <property type="protein sequence ID" value="PJF17856.1"/>
    <property type="molecule type" value="Genomic_DNA"/>
</dbReference>
<protein>
    <submittedName>
        <fullName evidence="2">Uncharacterized protein</fullName>
    </submittedName>
</protein>
<sequence>MAYHESSDDEAPEAVSLSTSKSAFLTQLKSSSTATASATNEARARRRAHDAKLKEQATLRASRVAAAIQQLAPKERSRKETIQPTRRIFKEASETEEEEDERVVLIGSRRVARVNLEAARKQRQSREELLMLHNKRTRVHASVSQAPSRSGRPATKFVVPVAERDRLMKRNRNTDVECAILGKTSCEAVIGVVLIDPQVESSLSFGTSSVSLGGASDASRPDVMNQGRHTFSYSSWRTYSWPVTKKDDISSRCRCSRSEYSSLSMSITPHG</sequence>
<evidence type="ECO:0000313" key="2">
    <source>
        <dbReference type="EMBL" id="PJF17856.1"/>
    </source>
</evidence>
<dbReference type="Proteomes" id="UP000240830">
    <property type="component" value="Unassembled WGS sequence"/>
</dbReference>
<feature type="region of interest" description="Disordered" evidence="1">
    <location>
        <begin position="26"/>
        <end position="94"/>
    </location>
</feature>
<keyword evidence="3" id="KW-1185">Reference proteome</keyword>
<dbReference type="AlphaFoldDB" id="A0A2H9TJD8"/>
<evidence type="ECO:0000256" key="1">
    <source>
        <dbReference type="SAM" id="MobiDB-lite"/>
    </source>
</evidence>
<reference evidence="2 3" key="1">
    <citation type="submission" date="2016-10" db="EMBL/GenBank/DDBJ databases">
        <title>The genome of Paramicrosporidium saccamoebae is the missing link in understanding Cryptomycota and Microsporidia evolution.</title>
        <authorList>
            <person name="Quandt C.A."/>
            <person name="Beaudet D."/>
            <person name="Corsaro D."/>
            <person name="Michel R."/>
            <person name="Corradi N."/>
            <person name="James T."/>
        </authorList>
    </citation>
    <scope>NUCLEOTIDE SEQUENCE [LARGE SCALE GENOMIC DNA]</scope>
    <source>
        <strain evidence="2 3">KSL3</strain>
    </source>
</reference>
<name>A0A2H9TJD8_9FUNG</name>
<proteinExistence type="predicted"/>
<accession>A0A2H9TJD8</accession>
<gene>
    <name evidence="2" type="ORF">PSACC_02329</name>
</gene>
<evidence type="ECO:0000313" key="3">
    <source>
        <dbReference type="Proteomes" id="UP000240830"/>
    </source>
</evidence>
<comment type="caution">
    <text evidence="2">The sequence shown here is derived from an EMBL/GenBank/DDBJ whole genome shotgun (WGS) entry which is preliminary data.</text>
</comment>